<comment type="caution">
    <text evidence="7">The sequence shown here is derived from an EMBL/GenBank/DDBJ whole genome shotgun (WGS) entry which is preliminary data.</text>
</comment>
<dbReference type="GO" id="GO:0015920">
    <property type="term" value="P:lipopolysaccharide transport"/>
    <property type="evidence" value="ECO:0007669"/>
    <property type="project" value="TreeGrafter"/>
</dbReference>
<keyword evidence="5 6" id="KW-0472">Membrane</keyword>
<dbReference type="GO" id="GO:0055085">
    <property type="term" value="P:transmembrane transport"/>
    <property type="evidence" value="ECO:0007669"/>
    <property type="project" value="InterPro"/>
</dbReference>
<feature type="transmembrane region" description="Helical" evidence="6">
    <location>
        <begin position="310"/>
        <end position="331"/>
    </location>
</feature>
<evidence type="ECO:0000256" key="5">
    <source>
        <dbReference type="ARBA" id="ARBA00023136"/>
    </source>
</evidence>
<proteinExistence type="predicted"/>
<protein>
    <submittedName>
        <fullName evidence="7">LPS export ABC transporter permease LptG</fullName>
    </submittedName>
</protein>
<gene>
    <name evidence="7" type="primary">lptG</name>
    <name evidence="7" type="ORF">HQN59_21210</name>
</gene>
<organism evidence="7 8">
    <name type="scientific">Piscinibacter koreensis</name>
    <dbReference type="NCBI Taxonomy" id="2742824"/>
    <lineage>
        <taxon>Bacteria</taxon>
        <taxon>Pseudomonadati</taxon>
        <taxon>Pseudomonadota</taxon>
        <taxon>Betaproteobacteria</taxon>
        <taxon>Burkholderiales</taxon>
        <taxon>Sphaerotilaceae</taxon>
        <taxon>Piscinibacter</taxon>
    </lineage>
</organism>
<evidence type="ECO:0000313" key="7">
    <source>
        <dbReference type="EMBL" id="NUZ08277.1"/>
    </source>
</evidence>
<feature type="transmembrane region" description="Helical" evidence="6">
    <location>
        <begin position="99"/>
        <end position="118"/>
    </location>
</feature>
<evidence type="ECO:0000256" key="2">
    <source>
        <dbReference type="ARBA" id="ARBA00022475"/>
    </source>
</evidence>
<dbReference type="Proteomes" id="UP000529637">
    <property type="component" value="Unassembled WGS sequence"/>
</dbReference>
<dbReference type="GO" id="GO:0043190">
    <property type="term" value="C:ATP-binding cassette (ABC) transporter complex"/>
    <property type="evidence" value="ECO:0007669"/>
    <property type="project" value="InterPro"/>
</dbReference>
<dbReference type="Pfam" id="PF03739">
    <property type="entry name" value="LptF_LptG"/>
    <property type="match status" value="1"/>
</dbReference>
<keyword evidence="8" id="KW-1185">Reference proteome</keyword>
<dbReference type="InterPro" id="IPR005495">
    <property type="entry name" value="LptG/LptF_permease"/>
</dbReference>
<dbReference type="NCBIfam" id="TIGR04408">
    <property type="entry name" value="LptG_lptG"/>
    <property type="match status" value="1"/>
</dbReference>
<comment type="subcellular location">
    <subcellularLocation>
        <location evidence="1">Cell membrane</location>
        <topology evidence="1">Multi-pass membrane protein</topology>
    </subcellularLocation>
</comment>
<dbReference type="InterPro" id="IPR030923">
    <property type="entry name" value="LptG"/>
</dbReference>
<sequence length="368" mass="40387">MKTVRRLFNGDIVSAVAFVAAAFASLFFFIDFVDELRSTDARGFTVGGAALYSLLQLPAHLYELAPIAVLIGTIYALARLAQTSQYTILRTSGLGPGRALWLLASLGMAFGVLTFVIGDYVAPPSERLASDFRASRTGRMGLGGSGAWLKEHADTAEGARSYSINVRQAEGGSRLRDVRVFEFDADGRLLRRYAAARASVGRDGVWVLEDVAVTRWEDAAERGRVHAEKVAELRWASTLRPDVVAAAVLPVSTMSTLDLYHYIGHLSANEQAAQAHQIQFWRRALYPFACLVMMGLALPFAYLRVRAGGVSLKVFGGIMLGISFILVNNVFRHLGMLGNWEPWVVGVTPGLAYLTLSMLAFWFLVRYR</sequence>
<evidence type="ECO:0000256" key="3">
    <source>
        <dbReference type="ARBA" id="ARBA00022692"/>
    </source>
</evidence>
<evidence type="ECO:0000256" key="1">
    <source>
        <dbReference type="ARBA" id="ARBA00004651"/>
    </source>
</evidence>
<feature type="transmembrane region" description="Helical" evidence="6">
    <location>
        <begin position="59"/>
        <end position="78"/>
    </location>
</feature>
<dbReference type="PANTHER" id="PTHR33529">
    <property type="entry name" value="SLR0882 PROTEIN-RELATED"/>
    <property type="match status" value="1"/>
</dbReference>
<keyword evidence="2" id="KW-1003">Cell membrane</keyword>
<dbReference type="EMBL" id="JABWMJ010000012">
    <property type="protein sequence ID" value="NUZ08277.1"/>
    <property type="molecule type" value="Genomic_DNA"/>
</dbReference>
<keyword evidence="3 6" id="KW-0812">Transmembrane</keyword>
<dbReference type="AlphaFoldDB" id="A0A7Y6NS03"/>
<feature type="transmembrane region" description="Helical" evidence="6">
    <location>
        <begin position="12"/>
        <end position="30"/>
    </location>
</feature>
<evidence type="ECO:0000256" key="4">
    <source>
        <dbReference type="ARBA" id="ARBA00022989"/>
    </source>
</evidence>
<evidence type="ECO:0000313" key="8">
    <source>
        <dbReference type="Proteomes" id="UP000529637"/>
    </source>
</evidence>
<feature type="transmembrane region" description="Helical" evidence="6">
    <location>
        <begin position="343"/>
        <end position="365"/>
    </location>
</feature>
<keyword evidence="4 6" id="KW-1133">Transmembrane helix</keyword>
<reference evidence="7 8" key="1">
    <citation type="submission" date="2020-06" db="EMBL/GenBank/DDBJ databases">
        <title>Schlegella sp. ID0723 isolated from air conditioner.</title>
        <authorList>
            <person name="Kim D.Y."/>
            <person name="Kim D.-U."/>
        </authorList>
    </citation>
    <scope>NUCLEOTIDE SEQUENCE [LARGE SCALE GENOMIC DNA]</scope>
    <source>
        <strain evidence="7 8">ID0723</strain>
    </source>
</reference>
<dbReference type="PANTHER" id="PTHR33529:SF2">
    <property type="entry name" value="LIPOPOLYSACCHARIDE EXPORT SYSTEM PERMEASE PROTEIN LPTG"/>
    <property type="match status" value="1"/>
</dbReference>
<dbReference type="RefSeq" id="WP_176071116.1">
    <property type="nucleotide sequence ID" value="NZ_JABWMJ010000012.1"/>
</dbReference>
<evidence type="ECO:0000256" key="6">
    <source>
        <dbReference type="SAM" id="Phobius"/>
    </source>
</evidence>
<accession>A0A7Y6NS03</accession>
<feature type="transmembrane region" description="Helical" evidence="6">
    <location>
        <begin position="284"/>
        <end position="303"/>
    </location>
</feature>
<name>A0A7Y6NS03_9BURK</name>